<comment type="caution">
    <text evidence="2">The sequence shown here is derived from an EMBL/GenBank/DDBJ whole genome shotgun (WGS) entry which is preliminary data.</text>
</comment>
<dbReference type="InterPro" id="IPR016181">
    <property type="entry name" value="Acyl_CoA_acyltransferase"/>
</dbReference>
<dbReference type="Gene3D" id="3.40.630.30">
    <property type="match status" value="1"/>
</dbReference>
<evidence type="ECO:0000259" key="1">
    <source>
        <dbReference type="PROSITE" id="PS51186"/>
    </source>
</evidence>
<evidence type="ECO:0000313" key="2">
    <source>
        <dbReference type="EMBL" id="RMH90874.1"/>
    </source>
</evidence>
<organism evidence="2 3">
    <name type="scientific">Solilutibacter pythonis</name>
    <dbReference type="NCBI Taxonomy" id="2483112"/>
    <lineage>
        <taxon>Bacteria</taxon>
        <taxon>Pseudomonadati</taxon>
        <taxon>Pseudomonadota</taxon>
        <taxon>Gammaproteobacteria</taxon>
        <taxon>Lysobacterales</taxon>
        <taxon>Lysobacteraceae</taxon>
        <taxon>Solilutibacter</taxon>
    </lineage>
</organism>
<accession>A0A3M2HYF9</accession>
<reference evidence="2 3" key="1">
    <citation type="submission" date="2018-10" db="EMBL/GenBank/DDBJ databases">
        <title>Proposal of Lysobacter pythonis sp. nov. isolated from royal pythons (Python regius).</title>
        <authorList>
            <person name="Hans-Juergen B."/>
            <person name="Huptas C."/>
            <person name="Sandra B."/>
            <person name="Igor L."/>
            <person name="Joachim S."/>
            <person name="Siegfried S."/>
            <person name="Mareike W."/>
            <person name="Peter K."/>
        </authorList>
    </citation>
    <scope>NUCLEOTIDE SEQUENCE [LARGE SCALE GENOMIC DNA]</scope>
    <source>
        <strain evidence="2 3">4284/11</strain>
    </source>
</reference>
<protein>
    <submittedName>
        <fullName evidence="2">GNAT family N-acetyltransferase</fullName>
    </submittedName>
</protein>
<gene>
    <name evidence="2" type="ORF">EBB59_09660</name>
</gene>
<dbReference type="AlphaFoldDB" id="A0A3M2HYF9"/>
<dbReference type="EMBL" id="RFLY01000013">
    <property type="protein sequence ID" value="RMH90874.1"/>
    <property type="molecule type" value="Genomic_DNA"/>
</dbReference>
<keyword evidence="2" id="KW-0808">Transferase</keyword>
<dbReference type="OrthoDB" id="9807426at2"/>
<name>A0A3M2HYF9_9GAMM</name>
<dbReference type="GO" id="GO:0016747">
    <property type="term" value="F:acyltransferase activity, transferring groups other than amino-acyl groups"/>
    <property type="evidence" value="ECO:0007669"/>
    <property type="project" value="InterPro"/>
</dbReference>
<dbReference type="RefSeq" id="WP_122101950.1">
    <property type="nucleotide sequence ID" value="NZ_RFLY01000013.1"/>
</dbReference>
<sequence length="172" mass="19534">MNAVNQPTRLDDGREVEIRRIGPQDHAAKRDFIMALSPRMRRYRFLEQINEPSEELLKRLTDIDHVDDEAFVAIARDETGAGRIVGVSRYSVGNAPDSCEIALVVLDEWRPSNLKQVLLGRLTEAARARGLKRMVSVDSTDNRYMHEFAPAHGFDCVPDPEDSTQVLYIRTL</sequence>
<dbReference type="Pfam" id="PF00583">
    <property type="entry name" value="Acetyltransf_1"/>
    <property type="match status" value="1"/>
</dbReference>
<dbReference type="PROSITE" id="PS51186">
    <property type="entry name" value="GNAT"/>
    <property type="match status" value="1"/>
</dbReference>
<dbReference type="Proteomes" id="UP000275012">
    <property type="component" value="Unassembled WGS sequence"/>
</dbReference>
<dbReference type="InterPro" id="IPR000182">
    <property type="entry name" value="GNAT_dom"/>
</dbReference>
<evidence type="ECO:0000313" key="3">
    <source>
        <dbReference type="Proteomes" id="UP000275012"/>
    </source>
</evidence>
<dbReference type="SUPFAM" id="SSF55729">
    <property type="entry name" value="Acyl-CoA N-acyltransferases (Nat)"/>
    <property type="match status" value="1"/>
</dbReference>
<feature type="domain" description="N-acetyltransferase" evidence="1">
    <location>
        <begin position="16"/>
        <end position="172"/>
    </location>
</feature>
<proteinExistence type="predicted"/>
<keyword evidence="3" id="KW-1185">Reference proteome</keyword>